<protein>
    <recommendedName>
        <fullName evidence="4">Phage protein</fullName>
    </recommendedName>
</protein>
<sequence>MDWKKILLGKFDYSKTTESGKYDLNINIQGGIFSVAIIIVLIVWLIKII</sequence>
<gene>
    <name evidence="2" type="ORF">GKC33_04460</name>
</gene>
<evidence type="ECO:0000313" key="2">
    <source>
        <dbReference type="EMBL" id="MSE07996.1"/>
    </source>
</evidence>
<dbReference type="Proteomes" id="UP000467635">
    <property type="component" value="Unassembled WGS sequence"/>
</dbReference>
<evidence type="ECO:0008006" key="4">
    <source>
        <dbReference type="Google" id="ProtNLM"/>
    </source>
</evidence>
<evidence type="ECO:0000313" key="3">
    <source>
        <dbReference type="Proteomes" id="UP000467635"/>
    </source>
</evidence>
<keyword evidence="1" id="KW-0472">Membrane</keyword>
<name>A0A7X2MEK2_9LACO</name>
<dbReference type="AlphaFoldDB" id="A0A7X2MEK2"/>
<accession>A0A7X2MEK2</accession>
<keyword evidence="1" id="KW-1133">Transmembrane helix</keyword>
<feature type="transmembrane region" description="Helical" evidence="1">
    <location>
        <begin position="26"/>
        <end position="46"/>
    </location>
</feature>
<proteinExistence type="predicted"/>
<reference evidence="2 3" key="1">
    <citation type="submission" date="2019-11" db="EMBL/GenBank/DDBJ databases">
        <title>Draft Genome Sequence of Plant Growth-Promoting Rhizosphere-Associated Bacteria.</title>
        <authorList>
            <person name="Vasilyev I.Y."/>
            <person name="Radchenko V."/>
            <person name="Ilnitskaya E.V."/>
        </authorList>
    </citation>
    <scope>NUCLEOTIDE SEQUENCE [LARGE SCALE GENOMIC DNA]</scope>
    <source>
        <strain evidence="2 3">VRA_01-1sq_f</strain>
    </source>
</reference>
<dbReference type="EMBL" id="WKKX01000135">
    <property type="protein sequence ID" value="MSE07996.1"/>
    <property type="molecule type" value="Genomic_DNA"/>
</dbReference>
<dbReference type="RefSeq" id="WP_170102387.1">
    <property type="nucleotide sequence ID" value="NZ_JABAFL010000004.1"/>
</dbReference>
<comment type="caution">
    <text evidence="2">The sequence shown here is derived from an EMBL/GenBank/DDBJ whole genome shotgun (WGS) entry which is preliminary data.</text>
</comment>
<organism evidence="2 3">
    <name type="scientific">Ligilactobacillus salivarius</name>
    <dbReference type="NCBI Taxonomy" id="1624"/>
    <lineage>
        <taxon>Bacteria</taxon>
        <taxon>Bacillati</taxon>
        <taxon>Bacillota</taxon>
        <taxon>Bacilli</taxon>
        <taxon>Lactobacillales</taxon>
        <taxon>Lactobacillaceae</taxon>
        <taxon>Ligilactobacillus</taxon>
    </lineage>
</organism>
<evidence type="ECO:0000256" key="1">
    <source>
        <dbReference type="SAM" id="Phobius"/>
    </source>
</evidence>
<keyword evidence="1" id="KW-0812">Transmembrane</keyword>